<comment type="caution">
    <text evidence="1">The sequence shown here is derived from an EMBL/GenBank/DDBJ whole genome shotgun (WGS) entry which is preliminary data.</text>
</comment>
<proteinExistence type="predicted"/>
<organism evidence="1 2">
    <name type="scientific">Stephania yunnanensis</name>
    <dbReference type="NCBI Taxonomy" id="152371"/>
    <lineage>
        <taxon>Eukaryota</taxon>
        <taxon>Viridiplantae</taxon>
        <taxon>Streptophyta</taxon>
        <taxon>Embryophyta</taxon>
        <taxon>Tracheophyta</taxon>
        <taxon>Spermatophyta</taxon>
        <taxon>Magnoliopsida</taxon>
        <taxon>Ranunculales</taxon>
        <taxon>Menispermaceae</taxon>
        <taxon>Menispermoideae</taxon>
        <taxon>Cissampelideae</taxon>
        <taxon>Stephania</taxon>
    </lineage>
</organism>
<evidence type="ECO:0000313" key="2">
    <source>
        <dbReference type="Proteomes" id="UP001420932"/>
    </source>
</evidence>
<dbReference type="Proteomes" id="UP001420932">
    <property type="component" value="Unassembled WGS sequence"/>
</dbReference>
<evidence type="ECO:0000313" key="1">
    <source>
        <dbReference type="EMBL" id="KAK9087097.1"/>
    </source>
</evidence>
<sequence length="98" mass="10959">MYEKWGSIKPIPRCDFLEYSSSSSWSFSLIRLIFLSQMSSASSISRLSYTAVVSLPSLCHALFSLSFSANEGETVRRLPLDLSLSVKWVGLRMKNSGD</sequence>
<dbReference type="AlphaFoldDB" id="A0AAP0E922"/>
<keyword evidence="2" id="KW-1185">Reference proteome</keyword>
<reference evidence="1 2" key="1">
    <citation type="submission" date="2024-01" db="EMBL/GenBank/DDBJ databases">
        <title>Genome assemblies of Stephania.</title>
        <authorList>
            <person name="Yang L."/>
        </authorList>
    </citation>
    <scope>NUCLEOTIDE SEQUENCE [LARGE SCALE GENOMIC DNA]</scope>
    <source>
        <strain evidence="1">YNDBR</strain>
        <tissue evidence="1">Leaf</tissue>
    </source>
</reference>
<name>A0AAP0E922_9MAGN</name>
<dbReference type="EMBL" id="JBBNAF010000013">
    <property type="protein sequence ID" value="KAK9087097.1"/>
    <property type="molecule type" value="Genomic_DNA"/>
</dbReference>
<protein>
    <submittedName>
        <fullName evidence="1">Uncharacterized protein</fullName>
    </submittedName>
</protein>
<gene>
    <name evidence="1" type="ORF">Syun_029491</name>
</gene>
<accession>A0AAP0E922</accession>